<dbReference type="PROSITE" id="PS00194">
    <property type="entry name" value="THIOREDOXIN_1"/>
    <property type="match status" value="1"/>
</dbReference>
<dbReference type="Proteomes" id="UP001595616">
    <property type="component" value="Unassembled WGS sequence"/>
</dbReference>
<organism evidence="3 4">
    <name type="scientific">Lacihabitans lacunae</name>
    <dbReference type="NCBI Taxonomy" id="1028214"/>
    <lineage>
        <taxon>Bacteria</taxon>
        <taxon>Pseudomonadati</taxon>
        <taxon>Bacteroidota</taxon>
        <taxon>Cytophagia</taxon>
        <taxon>Cytophagales</taxon>
        <taxon>Leadbetterellaceae</taxon>
        <taxon>Lacihabitans</taxon>
    </lineage>
</organism>
<dbReference type="RefSeq" id="WP_379833848.1">
    <property type="nucleotide sequence ID" value="NZ_JBHRYQ010000001.1"/>
</dbReference>
<comment type="caution">
    <text evidence="3">The sequence shown here is derived from an EMBL/GenBank/DDBJ whole genome shotgun (WGS) entry which is preliminary data.</text>
</comment>
<sequence>MKKSLLLSLLVLGIFGFGNVSFAQNKINWMSIEEAYAKSQVAPKKTIIDVYTGWCGWCKVMDKNTFTDPAVVKYINDNYYAVKLDAESRKDIRVGGKVYKFDEANKANEAAITLLQGQMSYPSIVYLDEKFNMIQPLPGYMDAKAFHEIITYIGGNYHKKEEFESYKVGTYKTKFKK</sequence>
<keyword evidence="1" id="KW-0676">Redox-active center</keyword>
<evidence type="ECO:0000313" key="4">
    <source>
        <dbReference type="Proteomes" id="UP001595616"/>
    </source>
</evidence>
<accession>A0ABV7YQ83</accession>
<proteinExistence type="predicted"/>
<dbReference type="Gene3D" id="3.40.30.10">
    <property type="entry name" value="Glutaredoxin"/>
    <property type="match status" value="1"/>
</dbReference>
<dbReference type="InterPro" id="IPR004879">
    <property type="entry name" value="Ssp411-like_TRX"/>
</dbReference>
<protein>
    <submittedName>
        <fullName evidence="3">Thioredoxin family protein</fullName>
    </submittedName>
</protein>
<dbReference type="Pfam" id="PF03190">
    <property type="entry name" value="Thioredox_DsbH"/>
    <property type="match status" value="1"/>
</dbReference>
<dbReference type="EMBL" id="JBHRYQ010000001">
    <property type="protein sequence ID" value="MFC3809165.1"/>
    <property type="molecule type" value="Genomic_DNA"/>
</dbReference>
<gene>
    <name evidence="3" type="ORF">ACFOOI_00745</name>
</gene>
<evidence type="ECO:0000313" key="3">
    <source>
        <dbReference type="EMBL" id="MFC3809165.1"/>
    </source>
</evidence>
<keyword evidence="4" id="KW-1185">Reference proteome</keyword>
<dbReference type="InterPro" id="IPR017937">
    <property type="entry name" value="Thioredoxin_CS"/>
</dbReference>
<reference evidence="4" key="1">
    <citation type="journal article" date="2019" name="Int. J. Syst. Evol. Microbiol.">
        <title>The Global Catalogue of Microorganisms (GCM) 10K type strain sequencing project: providing services to taxonomists for standard genome sequencing and annotation.</title>
        <authorList>
            <consortium name="The Broad Institute Genomics Platform"/>
            <consortium name="The Broad Institute Genome Sequencing Center for Infectious Disease"/>
            <person name="Wu L."/>
            <person name="Ma J."/>
        </authorList>
    </citation>
    <scope>NUCLEOTIDE SEQUENCE [LARGE SCALE GENOMIC DNA]</scope>
    <source>
        <strain evidence="4">CECT 7956</strain>
    </source>
</reference>
<name>A0ABV7YQ83_9BACT</name>
<evidence type="ECO:0000259" key="2">
    <source>
        <dbReference type="Pfam" id="PF03190"/>
    </source>
</evidence>
<feature type="domain" description="Spermatogenesis-associated protein 20-like TRX" evidence="2">
    <location>
        <begin position="23"/>
        <end position="93"/>
    </location>
</feature>
<dbReference type="InterPro" id="IPR036249">
    <property type="entry name" value="Thioredoxin-like_sf"/>
</dbReference>
<dbReference type="SUPFAM" id="SSF52833">
    <property type="entry name" value="Thioredoxin-like"/>
    <property type="match status" value="1"/>
</dbReference>
<evidence type="ECO:0000256" key="1">
    <source>
        <dbReference type="ARBA" id="ARBA00023284"/>
    </source>
</evidence>